<dbReference type="Proteomes" id="UP000807469">
    <property type="component" value="Unassembled WGS sequence"/>
</dbReference>
<protein>
    <recommendedName>
        <fullName evidence="2">CxC2-like cysteine cluster KDZ transposase-associated domain-containing protein</fullName>
    </recommendedName>
</protein>
<feature type="domain" description="CxC2-like cysteine cluster KDZ transposase-associated" evidence="2">
    <location>
        <begin position="36"/>
        <end position="72"/>
    </location>
</feature>
<feature type="non-terminal residue" evidence="3">
    <location>
        <position position="740"/>
    </location>
</feature>
<dbReference type="InterPro" id="IPR040521">
    <property type="entry name" value="KDZ"/>
</dbReference>
<accession>A0A9P5YL41</accession>
<name>A0A9P5YL41_9AGAR</name>
<evidence type="ECO:0000313" key="4">
    <source>
        <dbReference type="Proteomes" id="UP000807469"/>
    </source>
</evidence>
<gene>
    <name evidence="3" type="ORF">BDN70DRAFT_777251</name>
</gene>
<evidence type="ECO:0000259" key="2">
    <source>
        <dbReference type="Pfam" id="PF18803"/>
    </source>
</evidence>
<keyword evidence="4" id="KW-1185">Reference proteome</keyword>
<dbReference type="Pfam" id="PF18758">
    <property type="entry name" value="KDZ"/>
    <property type="match status" value="2"/>
</dbReference>
<dbReference type="InterPro" id="IPR041457">
    <property type="entry name" value="CxC2_KDZ-assoc"/>
</dbReference>
<comment type="caution">
    <text evidence="3">The sequence shown here is derived from an EMBL/GenBank/DDBJ whole genome shotgun (WGS) entry which is preliminary data.</text>
</comment>
<sequence length="740" mass="83937">DDEELALDDSSELFDAQIQADIFASQLSLPVQEEVTKTNKRLLRLFHLLSLTSKVSTYDFYRALERLSDNTGTCTPKSRYRQLLRVSLQWRHLKMLKRGGRGHDEAGVAGTKDGELAVQCPSCPHPGINLPADWRDVPEDKKFLYRLLLCMDANFRLKNQLVSNYSQDPGLGTGWAYMVRTKPYEAYVLSKATDDDISSCVAFLAIALALTRFSAGLRYTGVGGVFCGRGEMFMPIGVGNLQKGERYANMDYILGWPQEIRISPQINMVPLILKFHEPAHNDKNHEQYSFNLAIGMGNSDGEVPERAWAGHNGLGNATKTQGPGSRHDVLDDHFGFWNWKKYHNMGNTLIRRYKSAVMERNKQVEAHRGFTESLPERLVAEWEAMCAAWDVDKVPKSAPNPYVVASSGMTQAKLREELRKEEMENGADSDCLPHATGPADFIRMGLELEDSQRKVRALLNEHLNTPKNLRGPSLKERRTHLTKSIKEWEVIQAIYMPGLLQYRLQSGKGGAIWNDNPNPEDIELVLPSRISTDHRETTCVEGLSQLESRFRDAQCHDALEALRRTLRIKMRMVQFKNKNVRGQAQSTRSRALIDGVHRRALASVERYRHARMAKFALCGPGPWEDVFRPLLNSDVRGYSDPHGRPRGSGRRGIWEDDQQLQDAPGENTNNPNDTQEIEVFPRQRDRREGTGRTTHDISWIWKGAGVHVNAEGSDGEDILRAEWARSRARVLRCKEEVELL</sequence>
<proteinExistence type="predicted"/>
<feature type="compositionally biased region" description="Basic and acidic residues" evidence="1">
    <location>
        <begin position="679"/>
        <end position="693"/>
    </location>
</feature>
<organism evidence="3 4">
    <name type="scientific">Pholiota conissans</name>
    <dbReference type="NCBI Taxonomy" id="109636"/>
    <lineage>
        <taxon>Eukaryota</taxon>
        <taxon>Fungi</taxon>
        <taxon>Dikarya</taxon>
        <taxon>Basidiomycota</taxon>
        <taxon>Agaricomycotina</taxon>
        <taxon>Agaricomycetes</taxon>
        <taxon>Agaricomycetidae</taxon>
        <taxon>Agaricales</taxon>
        <taxon>Agaricineae</taxon>
        <taxon>Strophariaceae</taxon>
        <taxon>Pholiota</taxon>
    </lineage>
</organism>
<dbReference type="OrthoDB" id="2682806at2759"/>
<dbReference type="EMBL" id="MU155923">
    <property type="protein sequence ID" value="KAF9470579.1"/>
    <property type="molecule type" value="Genomic_DNA"/>
</dbReference>
<feature type="region of interest" description="Disordered" evidence="1">
    <location>
        <begin position="660"/>
        <end position="693"/>
    </location>
</feature>
<feature type="non-terminal residue" evidence="3">
    <location>
        <position position="1"/>
    </location>
</feature>
<dbReference type="AlphaFoldDB" id="A0A9P5YL41"/>
<dbReference type="Pfam" id="PF18803">
    <property type="entry name" value="CxC2"/>
    <property type="match status" value="1"/>
</dbReference>
<reference evidence="3" key="1">
    <citation type="submission" date="2020-11" db="EMBL/GenBank/DDBJ databases">
        <authorList>
            <consortium name="DOE Joint Genome Institute"/>
            <person name="Ahrendt S."/>
            <person name="Riley R."/>
            <person name="Andreopoulos W."/>
            <person name="Labutti K."/>
            <person name="Pangilinan J."/>
            <person name="Ruiz-Duenas F.J."/>
            <person name="Barrasa J.M."/>
            <person name="Sanchez-Garcia M."/>
            <person name="Camarero S."/>
            <person name="Miyauchi S."/>
            <person name="Serrano A."/>
            <person name="Linde D."/>
            <person name="Babiker R."/>
            <person name="Drula E."/>
            <person name="Ayuso-Fernandez I."/>
            <person name="Pacheco R."/>
            <person name="Padilla G."/>
            <person name="Ferreira P."/>
            <person name="Barriuso J."/>
            <person name="Kellner H."/>
            <person name="Castanera R."/>
            <person name="Alfaro M."/>
            <person name="Ramirez L."/>
            <person name="Pisabarro A.G."/>
            <person name="Kuo A."/>
            <person name="Tritt A."/>
            <person name="Lipzen A."/>
            <person name="He G."/>
            <person name="Yan M."/>
            <person name="Ng V."/>
            <person name="Cullen D."/>
            <person name="Martin F."/>
            <person name="Rosso M.-N."/>
            <person name="Henrissat B."/>
            <person name="Hibbett D."/>
            <person name="Martinez A.T."/>
            <person name="Grigoriev I.V."/>
        </authorList>
    </citation>
    <scope>NUCLEOTIDE SEQUENCE</scope>
    <source>
        <strain evidence="3">CIRM-BRFM 674</strain>
    </source>
</reference>
<evidence type="ECO:0000313" key="3">
    <source>
        <dbReference type="EMBL" id="KAF9470579.1"/>
    </source>
</evidence>
<evidence type="ECO:0000256" key="1">
    <source>
        <dbReference type="SAM" id="MobiDB-lite"/>
    </source>
</evidence>